<evidence type="ECO:0000313" key="3">
    <source>
        <dbReference type="EMBL" id="UJO11755.1"/>
    </source>
</evidence>
<evidence type="ECO:0000256" key="1">
    <source>
        <dbReference type="SAM" id="MobiDB-lite"/>
    </source>
</evidence>
<evidence type="ECO:0000259" key="2">
    <source>
        <dbReference type="Pfam" id="PF14616"/>
    </source>
</evidence>
<dbReference type="GeneID" id="71981761"/>
<dbReference type="PANTHER" id="PTHR28125">
    <property type="entry name" value="MEIOTIC EXPRESSION UP-REGULATED PROTEIN 26"/>
    <property type="match status" value="1"/>
</dbReference>
<feature type="region of interest" description="Disordered" evidence="1">
    <location>
        <begin position="88"/>
        <end position="132"/>
    </location>
</feature>
<dbReference type="EMBL" id="CP090163">
    <property type="protein sequence ID" value="UJO11755.1"/>
    <property type="molecule type" value="Genomic_DNA"/>
</dbReference>
<dbReference type="RefSeq" id="XP_047756121.1">
    <property type="nucleotide sequence ID" value="XM_047901031.1"/>
</dbReference>
<feature type="compositionally biased region" description="Polar residues" evidence="1">
    <location>
        <begin position="303"/>
        <end position="319"/>
    </location>
</feature>
<protein>
    <submittedName>
        <fullName evidence="3">Meiotic expression up-regulated protein 26</fullName>
    </submittedName>
</protein>
<dbReference type="Pfam" id="PF14616">
    <property type="entry name" value="Rua1_C"/>
    <property type="match status" value="1"/>
</dbReference>
<dbReference type="InterPro" id="IPR028012">
    <property type="entry name" value="Rua1_C"/>
</dbReference>
<dbReference type="PANTHER" id="PTHR28125:SF2">
    <property type="entry name" value="MEIOTIC EXPRESSION UP-REGULATED PROTEIN 26"/>
    <property type="match status" value="1"/>
</dbReference>
<feature type="domain" description="Transcription regulator Rua1 C-terminal" evidence="2">
    <location>
        <begin position="200"/>
        <end position="298"/>
    </location>
</feature>
<reference evidence="3" key="1">
    <citation type="submission" date="2021-12" db="EMBL/GenBank/DDBJ databases">
        <authorList>
            <person name="Zaccaron A."/>
            <person name="Stergiopoulos I."/>
        </authorList>
    </citation>
    <scope>NUCLEOTIDE SEQUENCE</scope>
    <source>
        <strain evidence="3">Race5_Kim</strain>
    </source>
</reference>
<reference evidence="3" key="2">
    <citation type="journal article" date="2022" name="Microb. Genom.">
        <title>A chromosome-scale genome assembly of the tomato pathogen Cladosporium fulvum reveals a compartmentalized genome architecture and the presence of a dispensable chromosome.</title>
        <authorList>
            <person name="Zaccaron A.Z."/>
            <person name="Chen L.H."/>
            <person name="Samaras A."/>
            <person name="Stergiopoulos I."/>
        </authorList>
    </citation>
    <scope>NUCLEOTIDE SEQUENCE</scope>
    <source>
        <strain evidence="3">Race5_Kim</strain>
    </source>
</reference>
<feature type="compositionally biased region" description="Polar residues" evidence="1">
    <location>
        <begin position="102"/>
        <end position="123"/>
    </location>
</feature>
<feature type="region of interest" description="Disordered" evidence="1">
    <location>
        <begin position="303"/>
        <end position="329"/>
    </location>
</feature>
<evidence type="ECO:0000313" key="4">
    <source>
        <dbReference type="Proteomes" id="UP000756132"/>
    </source>
</evidence>
<accession>A0A9Q8L6H6</accession>
<dbReference type="OMA" id="QWIYIGR"/>
<keyword evidence="4" id="KW-1185">Reference proteome</keyword>
<dbReference type="AlphaFoldDB" id="A0A9Q8L6H6"/>
<organism evidence="3 4">
    <name type="scientific">Passalora fulva</name>
    <name type="common">Tomato leaf mold</name>
    <name type="synonym">Cladosporium fulvum</name>
    <dbReference type="NCBI Taxonomy" id="5499"/>
    <lineage>
        <taxon>Eukaryota</taxon>
        <taxon>Fungi</taxon>
        <taxon>Dikarya</taxon>
        <taxon>Ascomycota</taxon>
        <taxon>Pezizomycotina</taxon>
        <taxon>Dothideomycetes</taxon>
        <taxon>Dothideomycetidae</taxon>
        <taxon>Mycosphaerellales</taxon>
        <taxon>Mycosphaerellaceae</taxon>
        <taxon>Fulvia</taxon>
    </lineage>
</organism>
<dbReference type="OrthoDB" id="5595379at2759"/>
<feature type="region of interest" description="Disordered" evidence="1">
    <location>
        <begin position="150"/>
        <end position="197"/>
    </location>
</feature>
<dbReference type="KEGG" id="ffu:CLAFUR5_01883"/>
<proteinExistence type="predicted"/>
<dbReference type="Proteomes" id="UP000756132">
    <property type="component" value="Chromosome 1"/>
</dbReference>
<name>A0A9Q8L6H6_PASFU</name>
<sequence length="329" mass="36825">MNSKYESTAFEEWDDWCGPVDFDGISTHVPSTTVYDLPNDRRSQLPVHLPTESLGQHANFVSGAHGTYFESYSSYGYIPQHLSGQGMPWPASTTPPDAGLLSSPSASPTQGPYSGHVQNTGASPWSAYDQQHEQAHSLMNLEITRRASDPVEASPSWLGAHMEPGPRIPTSDNAIARTDPPPQQTSDEAIPRRQNPKFVNDQYTARWVRGDGTEREGWCGLCSSWHKLKDSAYWYHMHYTHGISYTTGKEFDKPVEWRPANSAAGAEALCGGCRQWIYIGRHDGGKWKTPYYRHAYRCQTKNKANGQSIRNRPKSTSPRRSAAKQVKRL</sequence>
<gene>
    <name evidence="3" type="ORF">CLAFUR5_01883</name>
</gene>